<organism evidence="1">
    <name type="scientific">Homavirus sp</name>
    <dbReference type="NCBI Taxonomy" id="2487769"/>
    <lineage>
        <taxon>Viruses</taxon>
        <taxon>Varidnaviria</taxon>
        <taxon>Bamfordvirae</taxon>
        <taxon>Nucleocytoviricota</taxon>
        <taxon>Megaviricetes</taxon>
        <taxon>Imitervirales</taxon>
        <taxon>Mimiviridae</taxon>
        <taxon>Klosneuvirinae</taxon>
    </lineage>
</organism>
<reference evidence="1" key="1">
    <citation type="submission" date="2018-10" db="EMBL/GenBank/DDBJ databases">
        <title>Hidden diversity of soil giant viruses.</title>
        <authorList>
            <person name="Schulz F."/>
            <person name="Alteio L."/>
            <person name="Goudeau D."/>
            <person name="Ryan E.M."/>
            <person name="Malmstrom R.R."/>
            <person name="Blanchard J."/>
            <person name="Woyke T."/>
        </authorList>
    </citation>
    <scope>NUCLEOTIDE SEQUENCE</scope>
    <source>
        <strain evidence="1">HOV1</strain>
    </source>
</reference>
<dbReference type="EMBL" id="MK072361">
    <property type="protein sequence ID" value="AYV82319.1"/>
    <property type="molecule type" value="Genomic_DNA"/>
</dbReference>
<accession>A0A3G5AAE6</accession>
<feature type="non-terminal residue" evidence="1">
    <location>
        <position position="1"/>
    </location>
</feature>
<protein>
    <submittedName>
        <fullName evidence="1">Uncharacterized protein</fullName>
    </submittedName>
</protein>
<sequence length="29" mass="3434">LKKTFDDLKDAIHTKHMLMLDNGEYTIEI</sequence>
<gene>
    <name evidence="1" type="ORF">Homavirus30_1</name>
</gene>
<name>A0A3G5AAE6_9VIRU</name>
<proteinExistence type="predicted"/>
<evidence type="ECO:0000313" key="1">
    <source>
        <dbReference type="EMBL" id="AYV82319.1"/>
    </source>
</evidence>